<dbReference type="GO" id="GO:0030130">
    <property type="term" value="C:clathrin coat of trans-Golgi network vesicle"/>
    <property type="evidence" value="ECO:0007669"/>
    <property type="project" value="InterPro"/>
</dbReference>
<organism evidence="8 9">
    <name type="scientific">Athelia psychrophila</name>
    <dbReference type="NCBI Taxonomy" id="1759441"/>
    <lineage>
        <taxon>Eukaryota</taxon>
        <taxon>Fungi</taxon>
        <taxon>Dikarya</taxon>
        <taxon>Basidiomycota</taxon>
        <taxon>Agaricomycotina</taxon>
        <taxon>Agaricomycetes</taxon>
        <taxon>Agaricomycetidae</taxon>
        <taxon>Atheliales</taxon>
        <taxon>Atheliaceae</taxon>
        <taxon>Athelia</taxon>
    </lineage>
</organism>
<dbReference type="STRING" id="436010.A0A166RP96"/>
<dbReference type="PANTHER" id="PTHR10639:SF7">
    <property type="entry name" value="CLATHRIN LIGHT CHAIN"/>
    <property type="match status" value="1"/>
</dbReference>
<keyword evidence="9" id="KW-1185">Reference proteome</keyword>
<dbReference type="Pfam" id="PF01086">
    <property type="entry name" value="Clathrin_lg_ch"/>
    <property type="match status" value="1"/>
</dbReference>
<reference evidence="8 9" key="1">
    <citation type="journal article" date="2016" name="Mol. Biol. Evol.">
        <title>Comparative Genomics of Early-Diverging Mushroom-Forming Fungi Provides Insights into the Origins of Lignocellulose Decay Capabilities.</title>
        <authorList>
            <person name="Nagy L.G."/>
            <person name="Riley R."/>
            <person name="Tritt A."/>
            <person name="Adam C."/>
            <person name="Daum C."/>
            <person name="Floudas D."/>
            <person name="Sun H."/>
            <person name="Yadav J.S."/>
            <person name="Pangilinan J."/>
            <person name="Larsson K.H."/>
            <person name="Matsuura K."/>
            <person name="Barry K."/>
            <person name="Labutti K."/>
            <person name="Kuo R."/>
            <person name="Ohm R.A."/>
            <person name="Bhattacharya S.S."/>
            <person name="Shirouzu T."/>
            <person name="Yoshinaga Y."/>
            <person name="Martin F.M."/>
            <person name="Grigoriev I.V."/>
            <person name="Hibbett D.S."/>
        </authorList>
    </citation>
    <scope>NUCLEOTIDE SEQUENCE [LARGE SCALE GENOMIC DNA]</scope>
    <source>
        <strain evidence="8 9">CBS 109695</strain>
    </source>
</reference>
<comment type="similarity">
    <text evidence="2 6">Belongs to the clathrin light chain family.</text>
</comment>
<gene>
    <name evidence="8" type="ORF">FIBSPDRAFT_779898</name>
</gene>
<keyword evidence="4 6" id="KW-0168">Coated pit</keyword>
<dbReference type="GO" id="GO:0005198">
    <property type="term" value="F:structural molecule activity"/>
    <property type="evidence" value="ECO:0007669"/>
    <property type="project" value="InterPro"/>
</dbReference>
<dbReference type="OrthoDB" id="5512at2759"/>
<evidence type="ECO:0000256" key="7">
    <source>
        <dbReference type="SAM" id="MobiDB-lite"/>
    </source>
</evidence>
<feature type="region of interest" description="Disordered" evidence="7">
    <location>
        <begin position="90"/>
        <end position="136"/>
    </location>
</feature>
<accession>A0A166RP96</accession>
<comment type="subcellular location">
    <subcellularLocation>
        <location evidence="1 6">Cytoplasmic vesicle membrane</location>
        <topology evidence="1 6">Peripheral membrane protein</topology>
        <orientation evidence="1 6">Cytoplasmic side</orientation>
    </subcellularLocation>
    <subcellularLocation>
        <location evidence="6">Membrane</location>
        <location evidence="6">Coated pit</location>
        <topology evidence="6">Peripheral membrane protein</topology>
        <orientation evidence="6">Cytoplasmic side</orientation>
    </subcellularLocation>
    <text evidence="6">Cytoplasmic face of coated pits and vesicles.</text>
</comment>
<evidence type="ECO:0000256" key="3">
    <source>
        <dbReference type="ARBA" id="ARBA00023136"/>
    </source>
</evidence>
<sequence length="260" mass="28364">MSDFPDLGSDFATAPTSAVDEFDFDSAVSAFPDISLDGEGDFSSYAPPSVNTQTGGFSFDSFDSPSVPDVKVTGDDEIDKFEDQFPELDTPLQSAISPPINKPSFGAPSPFAPRPQPSSFSSPPVFGQVEEEEEPQVIKDWRAKQQEEIAARDEKSKKARAHTISDAESSIDAFYEEHAKRKERNIRENKDAEEEYLAGLSSALTEGTTWERIAKLVELENSQSKTIARAGPGTTDLTRFKEVLLRLKREGTAAPGAAGY</sequence>
<evidence type="ECO:0000256" key="1">
    <source>
        <dbReference type="ARBA" id="ARBA00004180"/>
    </source>
</evidence>
<proteinExistence type="inferred from homology"/>
<evidence type="ECO:0000313" key="9">
    <source>
        <dbReference type="Proteomes" id="UP000076532"/>
    </source>
</evidence>
<dbReference type="EMBL" id="KV417503">
    <property type="protein sequence ID" value="KZP28496.1"/>
    <property type="molecule type" value="Genomic_DNA"/>
</dbReference>
<keyword evidence="3 6" id="KW-0472">Membrane</keyword>
<protein>
    <recommendedName>
        <fullName evidence="6">Clathrin light chain</fullName>
    </recommendedName>
</protein>
<evidence type="ECO:0000256" key="5">
    <source>
        <dbReference type="ARBA" id="ARBA00023329"/>
    </source>
</evidence>
<dbReference type="Proteomes" id="UP000076532">
    <property type="component" value="Unassembled WGS sequence"/>
</dbReference>
<dbReference type="GO" id="GO:0032050">
    <property type="term" value="F:clathrin heavy chain binding"/>
    <property type="evidence" value="ECO:0007669"/>
    <property type="project" value="TreeGrafter"/>
</dbReference>
<keyword evidence="5 6" id="KW-0968">Cytoplasmic vesicle</keyword>
<feature type="compositionally biased region" description="Low complexity" evidence="7">
    <location>
        <begin position="57"/>
        <end position="70"/>
    </location>
</feature>
<dbReference type="AlphaFoldDB" id="A0A166RP96"/>
<evidence type="ECO:0000256" key="4">
    <source>
        <dbReference type="ARBA" id="ARBA00023176"/>
    </source>
</evidence>
<dbReference type="GO" id="GO:0072583">
    <property type="term" value="P:clathrin-dependent endocytosis"/>
    <property type="evidence" value="ECO:0007669"/>
    <property type="project" value="TreeGrafter"/>
</dbReference>
<evidence type="ECO:0000313" key="8">
    <source>
        <dbReference type="EMBL" id="KZP28496.1"/>
    </source>
</evidence>
<name>A0A166RP96_9AGAM</name>
<comment type="function">
    <text evidence="6">Clathrin is the major protein of the polyhedral coat of coated pits and vesicles.</text>
</comment>
<feature type="region of interest" description="Disordered" evidence="7">
    <location>
        <begin position="37"/>
        <end position="73"/>
    </location>
</feature>
<dbReference type="InterPro" id="IPR000996">
    <property type="entry name" value="Clathrin_L-chain"/>
</dbReference>
<dbReference type="GO" id="GO:0030132">
    <property type="term" value="C:clathrin coat of coated pit"/>
    <property type="evidence" value="ECO:0007669"/>
    <property type="project" value="InterPro"/>
</dbReference>
<dbReference type="GO" id="GO:0006886">
    <property type="term" value="P:intracellular protein transport"/>
    <property type="evidence" value="ECO:0007669"/>
    <property type="project" value="InterPro"/>
</dbReference>
<evidence type="ECO:0000256" key="6">
    <source>
        <dbReference type="RuleBase" id="RU363137"/>
    </source>
</evidence>
<dbReference type="PANTHER" id="PTHR10639">
    <property type="entry name" value="CLATHRIN LIGHT CHAIN"/>
    <property type="match status" value="1"/>
</dbReference>
<evidence type="ECO:0000256" key="2">
    <source>
        <dbReference type="ARBA" id="ARBA00005263"/>
    </source>
</evidence>